<proteinExistence type="inferred from homology"/>
<keyword evidence="4" id="KW-1185">Reference proteome</keyword>
<protein>
    <recommendedName>
        <fullName evidence="5">Magnesium transporter</fullName>
    </recommendedName>
</protein>
<dbReference type="Pfam" id="PF22099">
    <property type="entry name" value="MRS2-like"/>
    <property type="match status" value="1"/>
</dbReference>
<dbReference type="Gene3D" id="2.40.128.330">
    <property type="match status" value="1"/>
</dbReference>
<dbReference type="PANTHER" id="PTHR13890">
    <property type="entry name" value="RNA SPLICING PROTEIN MRS2, MITOCHONDRIAL"/>
    <property type="match status" value="1"/>
</dbReference>
<comment type="caution">
    <text evidence="3">The sequence shown here is derived from an EMBL/GenBank/DDBJ whole genome shotgun (WGS) entry which is preliminary data.</text>
</comment>
<dbReference type="InterPro" id="IPR039204">
    <property type="entry name" value="MRS2-like"/>
</dbReference>
<keyword evidence="2" id="KW-0472">Membrane</keyword>
<dbReference type="Proteomes" id="UP001603857">
    <property type="component" value="Unassembled WGS sequence"/>
</dbReference>
<reference evidence="3 4" key="1">
    <citation type="submission" date="2024-08" db="EMBL/GenBank/DDBJ databases">
        <title>Insights into the chromosomal genome structure of Flemingia macrophylla.</title>
        <authorList>
            <person name="Ding Y."/>
            <person name="Zhao Y."/>
            <person name="Bi W."/>
            <person name="Wu M."/>
            <person name="Zhao G."/>
            <person name="Gong Y."/>
            <person name="Li W."/>
            <person name="Zhang P."/>
        </authorList>
    </citation>
    <scope>NUCLEOTIDE SEQUENCE [LARGE SCALE GENOMIC DNA]</scope>
    <source>
        <strain evidence="3">DYQJB</strain>
        <tissue evidence="3">Leaf</tissue>
    </source>
</reference>
<dbReference type="GO" id="GO:0015095">
    <property type="term" value="F:magnesium ion transmembrane transporter activity"/>
    <property type="evidence" value="ECO:0007669"/>
    <property type="project" value="UniProtKB-ARBA"/>
</dbReference>
<organism evidence="3 4">
    <name type="scientific">Flemingia macrophylla</name>
    <dbReference type="NCBI Taxonomy" id="520843"/>
    <lineage>
        <taxon>Eukaryota</taxon>
        <taxon>Viridiplantae</taxon>
        <taxon>Streptophyta</taxon>
        <taxon>Embryophyta</taxon>
        <taxon>Tracheophyta</taxon>
        <taxon>Spermatophyta</taxon>
        <taxon>Magnoliopsida</taxon>
        <taxon>eudicotyledons</taxon>
        <taxon>Gunneridae</taxon>
        <taxon>Pentapetalae</taxon>
        <taxon>rosids</taxon>
        <taxon>fabids</taxon>
        <taxon>Fabales</taxon>
        <taxon>Fabaceae</taxon>
        <taxon>Papilionoideae</taxon>
        <taxon>50 kb inversion clade</taxon>
        <taxon>NPAAA clade</taxon>
        <taxon>indigoferoid/millettioid clade</taxon>
        <taxon>Phaseoleae</taxon>
        <taxon>Flemingia</taxon>
    </lineage>
</organism>
<dbReference type="Gene3D" id="1.20.58.340">
    <property type="entry name" value="Magnesium transport protein CorA, transmembrane region"/>
    <property type="match status" value="2"/>
</dbReference>
<dbReference type="AlphaFoldDB" id="A0ABD1LKC5"/>
<evidence type="ECO:0000313" key="3">
    <source>
        <dbReference type="EMBL" id="KAL2323778.1"/>
    </source>
</evidence>
<gene>
    <name evidence="3" type="ORF">Fmac_028157</name>
</gene>
<keyword evidence="2" id="KW-0812">Transmembrane</keyword>
<evidence type="ECO:0000256" key="1">
    <source>
        <dbReference type="ARBA" id="ARBA00007535"/>
    </source>
</evidence>
<keyword evidence="2" id="KW-1133">Transmembrane helix</keyword>
<dbReference type="EMBL" id="JBGMDY010000009">
    <property type="protein sequence ID" value="KAL2323778.1"/>
    <property type="molecule type" value="Genomic_DNA"/>
</dbReference>
<accession>A0ABD1LKC5</accession>
<evidence type="ECO:0000313" key="4">
    <source>
        <dbReference type="Proteomes" id="UP001603857"/>
    </source>
</evidence>
<feature type="transmembrane region" description="Helical" evidence="2">
    <location>
        <begin position="259"/>
        <end position="282"/>
    </location>
</feature>
<sequence length="290" mass="32441">MGCLNMCHELGSEELLEPKSFHSKIRIFRVASLHWIAGMMKIVRKTGMSSLKSNWIKLDGSALSSLVLDKHELMHRVHIDARDFRILDPLLSYPSTILAREKAIVLNLEYIKAIITADEVLLQDSTDENVVCVVEELQRRLTVSHTNQGVGQDNTEAFELRALEVVLEAVCSFLDARTTELEMDAYPALDELTTHIKDELEQLMDDDDHMADLHLSRKSSDTLCWSATIESTLSCASNIGASVALYTGDDENDVEDLEMLLEVVFFAGALSAIIFLVVVTYARKIGLIRS</sequence>
<comment type="similarity">
    <text evidence="1">Belongs to the CorA metal ion transporter (MIT) (TC 1.A.35.5) family.</text>
</comment>
<name>A0ABD1LKC5_9FABA</name>
<dbReference type="PANTHER" id="PTHR13890:SF31">
    <property type="entry name" value="MAGNESIUM TRANSPORTER MRS2-2-RELATED"/>
    <property type="match status" value="1"/>
</dbReference>
<evidence type="ECO:0008006" key="5">
    <source>
        <dbReference type="Google" id="ProtNLM"/>
    </source>
</evidence>
<evidence type="ECO:0000256" key="2">
    <source>
        <dbReference type="SAM" id="Phobius"/>
    </source>
</evidence>